<organism evidence="5 6">
    <name type="scientific">Salipaludibacillus neizhouensis</name>
    <dbReference type="NCBI Taxonomy" id="885475"/>
    <lineage>
        <taxon>Bacteria</taxon>
        <taxon>Bacillati</taxon>
        <taxon>Bacillota</taxon>
        <taxon>Bacilli</taxon>
        <taxon>Bacillales</taxon>
        <taxon>Bacillaceae</taxon>
    </lineage>
</organism>
<evidence type="ECO:0000313" key="5">
    <source>
        <dbReference type="EMBL" id="RKL67215.1"/>
    </source>
</evidence>
<keyword evidence="5" id="KW-0449">Lipoprotein</keyword>
<dbReference type="Pfam" id="PF11258">
    <property type="entry name" value="DUF3048"/>
    <property type="match status" value="1"/>
</dbReference>
<dbReference type="OrthoDB" id="9779102at2"/>
<evidence type="ECO:0000259" key="4">
    <source>
        <dbReference type="Pfam" id="PF17479"/>
    </source>
</evidence>
<dbReference type="AlphaFoldDB" id="A0A3A9KHQ8"/>
<accession>A0A3A9KHQ8</accession>
<feature type="domain" description="DUF3048" evidence="3">
    <location>
        <begin position="62"/>
        <end position="201"/>
    </location>
</feature>
<evidence type="ECO:0000256" key="2">
    <source>
        <dbReference type="SAM" id="SignalP"/>
    </source>
</evidence>
<evidence type="ECO:0000313" key="6">
    <source>
        <dbReference type="Proteomes" id="UP000281498"/>
    </source>
</evidence>
<feature type="signal peptide" evidence="2">
    <location>
        <begin position="1"/>
        <end position="18"/>
    </location>
</feature>
<feature type="compositionally biased region" description="Acidic residues" evidence="1">
    <location>
        <begin position="27"/>
        <end position="42"/>
    </location>
</feature>
<dbReference type="EMBL" id="PDOE01000004">
    <property type="protein sequence ID" value="RKL67215.1"/>
    <property type="molecule type" value="Genomic_DNA"/>
</dbReference>
<feature type="region of interest" description="Disordered" evidence="1">
    <location>
        <begin position="27"/>
        <end position="70"/>
    </location>
</feature>
<proteinExistence type="predicted"/>
<evidence type="ECO:0000259" key="3">
    <source>
        <dbReference type="Pfam" id="PF11258"/>
    </source>
</evidence>
<comment type="caution">
    <text evidence="5">The sequence shown here is derived from an EMBL/GenBank/DDBJ whole genome shotgun (WGS) entry which is preliminary data.</text>
</comment>
<evidence type="ECO:0000256" key="1">
    <source>
        <dbReference type="SAM" id="MobiDB-lite"/>
    </source>
</evidence>
<feature type="domain" description="DUF3048" evidence="4">
    <location>
        <begin position="231"/>
        <end position="339"/>
    </location>
</feature>
<dbReference type="PROSITE" id="PS51257">
    <property type="entry name" value="PROKAR_LIPOPROTEIN"/>
    <property type="match status" value="1"/>
</dbReference>
<dbReference type="InterPro" id="IPR021416">
    <property type="entry name" value="DUF3048_N"/>
</dbReference>
<sequence length="354" mass="39306">MKVLYSCLAIICILILTACNNEEDSSEVAETKDAEEEVEETEKETNSEPENTEIEPSNTFPLTGEPTEESTDHRAFGVMIENSTSSRPHSGLYQADVVYELLTEGQITRLLAIFHSDQPEVIGNVRSAREYFVHLNTGYDAIYSSAGGSPGAFDLIKREQVPYISGLDYDGQYFMRTSDRSAPHNMYTTYEDLVDAANDLGLTVEDREPPELPFFDEEDSVKADGTAQGLDISYNSSVNDVRFDYDKETNSYVRSVGGNRVDDLETGEPVAPKNVFIVASAHQVLDNQGRRSIDIESGGEALLVQGGEFIEAEWRNVEGLILPFKDDEALSFLPGQTWINFVDGGIENRVSFDE</sequence>
<dbReference type="SUPFAM" id="SSF159774">
    <property type="entry name" value="YerB-like"/>
    <property type="match status" value="1"/>
</dbReference>
<dbReference type="InterPro" id="IPR023158">
    <property type="entry name" value="YerB-like_sf"/>
</dbReference>
<feature type="chain" id="PRO_5039157394" evidence="2">
    <location>
        <begin position="19"/>
        <end position="354"/>
    </location>
</feature>
<keyword evidence="6" id="KW-1185">Reference proteome</keyword>
<gene>
    <name evidence="5" type="ORF">CR203_11950</name>
</gene>
<protein>
    <submittedName>
        <fullName evidence="5">Lipoprotein YerB</fullName>
    </submittedName>
</protein>
<dbReference type="Proteomes" id="UP000281498">
    <property type="component" value="Unassembled WGS sequence"/>
</dbReference>
<dbReference type="Gene3D" id="3.50.90.10">
    <property type="entry name" value="YerB-like"/>
    <property type="match status" value="1"/>
</dbReference>
<name>A0A3A9KHQ8_9BACI</name>
<keyword evidence="2" id="KW-0732">Signal</keyword>
<dbReference type="Pfam" id="PF17479">
    <property type="entry name" value="DUF3048_C"/>
    <property type="match status" value="1"/>
</dbReference>
<dbReference type="RefSeq" id="WP_110937298.1">
    <property type="nucleotide sequence ID" value="NZ_KZ614146.1"/>
</dbReference>
<dbReference type="InterPro" id="IPR035328">
    <property type="entry name" value="DUF3048_C"/>
</dbReference>
<reference evidence="5 6" key="1">
    <citation type="submission" date="2017-10" db="EMBL/GenBank/DDBJ databases">
        <title>Bacillus sp. nov., a halophilic bacterium isolated from a Keqin Lake.</title>
        <authorList>
            <person name="Wang H."/>
        </authorList>
    </citation>
    <scope>NUCLEOTIDE SEQUENCE [LARGE SCALE GENOMIC DNA]</scope>
    <source>
        <strain evidence="5 6">KCTC 13187</strain>
    </source>
</reference>